<dbReference type="InterPro" id="IPR050872">
    <property type="entry name" value="PPR_P_subfamily"/>
</dbReference>
<evidence type="ECO:0000256" key="1">
    <source>
        <dbReference type="ARBA" id="ARBA00007626"/>
    </source>
</evidence>
<feature type="repeat" description="PPR" evidence="2">
    <location>
        <begin position="214"/>
        <end position="248"/>
    </location>
</feature>
<feature type="repeat" description="PPR" evidence="2">
    <location>
        <begin position="1010"/>
        <end position="1044"/>
    </location>
</feature>
<dbReference type="PROSITE" id="PS51375">
    <property type="entry name" value="PPR"/>
    <property type="match status" value="14"/>
</dbReference>
<dbReference type="Proteomes" id="UP000685013">
    <property type="component" value="Chromosome 9"/>
</dbReference>
<comment type="similarity">
    <text evidence="1">Belongs to the PPR family. P subfamily.</text>
</comment>
<feature type="repeat" description="PPR" evidence="2">
    <location>
        <begin position="1045"/>
        <end position="1079"/>
    </location>
</feature>
<proteinExistence type="inferred from homology"/>
<feature type="repeat" description="PPR" evidence="2">
    <location>
        <begin position="1150"/>
        <end position="1184"/>
    </location>
</feature>
<feature type="repeat" description="PPR" evidence="2">
    <location>
        <begin position="875"/>
        <end position="909"/>
    </location>
</feature>
<name>A0AAV6N8A7_9ROSI</name>
<feature type="repeat" description="PPR" evidence="2">
    <location>
        <begin position="424"/>
        <end position="458"/>
    </location>
</feature>
<feature type="repeat" description="PPR" evidence="2">
    <location>
        <begin position="770"/>
        <end position="804"/>
    </location>
</feature>
<dbReference type="Pfam" id="PF01535">
    <property type="entry name" value="PPR"/>
    <property type="match status" value="6"/>
</dbReference>
<dbReference type="AlphaFoldDB" id="A0AAV6N8A7"/>
<keyword evidence="4" id="KW-1185">Reference proteome</keyword>
<evidence type="ECO:0000313" key="3">
    <source>
        <dbReference type="EMBL" id="KAG6592239.1"/>
    </source>
</evidence>
<organism evidence="3 4">
    <name type="scientific">Cucurbita argyrosperma subsp. sororia</name>
    <dbReference type="NCBI Taxonomy" id="37648"/>
    <lineage>
        <taxon>Eukaryota</taxon>
        <taxon>Viridiplantae</taxon>
        <taxon>Streptophyta</taxon>
        <taxon>Embryophyta</taxon>
        <taxon>Tracheophyta</taxon>
        <taxon>Spermatophyta</taxon>
        <taxon>Magnoliopsida</taxon>
        <taxon>eudicotyledons</taxon>
        <taxon>Gunneridae</taxon>
        <taxon>Pentapetalae</taxon>
        <taxon>rosids</taxon>
        <taxon>fabids</taxon>
        <taxon>Cucurbitales</taxon>
        <taxon>Cucurbitaceae</taxon>
        <taxon>Cucurbiteae</taxon>
        <taxon>Cucurbita</taxon>
    </lineage>
</organism>
<feature type="repeat" description="PPR" evidence="2">
    <location>
        <begin position="1080"/>
        <end position="1114"/>
    </location>
</feature>
<evidence type="ECO:0000313" key="4">
    <source>
        <dbReference type="Proteomes" id="UP000685013"/>
    </source>
</evidence>
<feature type="repeat" description="PPR" evidence="2">
    <location>
        <begin position="1115"/>
        <end position="1149"/>
    </location>
</feature>
<feature type="repeat" description="PPR" evidence="2">
    <location>
        <begin position="975"/>
        <end position="1009"/>
    </location>
</feature>
<reference evidence="3 4" key="1">
    <citation type="journal article" date="2021" name="Hortic Res">
        <title>The domestication of Cucurbita argyrosperma as revealed by the genome of its wild relative.</title>
        <authorList>
            <person name="Barrera-Redondo J."/>
            <person name="Sanchez-de la Vega G."/>
            <person name="Aguirre-Liguori J.A."/>
            <person name="Castellanos-Morales G."/>
            <person name="Gutierrez-Guerrero Y.T."/>
            <person name="Aguirre-Dugua X."/>
            <person name="Aguirre-Planter E."/>
            <person name="Tenaillon M.I."/>
            <person name="Lira-Saade R."/>
            <person name="Eguiarte L.E."/>
        </authorList>
    </citation>
    <scope>NUCLEOTIDE SEQUENCE [LARGE SCALE GENOMIC DNA]</scope>
    <source>
        <strain evidence="3">JBR-2021</strain>
    </source>
</reference>
<dbReference type="NCBIfam" id="TIGR00756">
    <property type="entry name" value="PPR"/>
    <property type="match status" value="10"/>
</dbReference>
<dbReference type="EMBL" id="JAGKQH010000009">
    <property type="protein sequence ID" value="KAG6592239.1"/>
    <property type="molecule type" value="Genomic_DNA"/>
</dbReference>
<feature type="repeat" description="PPR" evidence="2">
    <location>
        <begin position="665"/>
        <end position="699"/>
    </location>
</feature>
<dbReference type="Pfam" id="PF13041">
    <property type="entry name" value="PPR_2"/>
    <property type="match status" value="2"/>
</dbReference>
<gene>
    <name evidence="3" type="ORF">SDJN03_14585</name>
</gene>
<feature type="repeat" description="PPR" evidence="2">
    <location>
        <begin position="840"/>
        <end position="874"/>
    </location>
</feature>
<dbReference type="PANTHER" id="PTHR46128:SF170">
    <property type="entry name" value="PENTACOTRIPEPTIDE-REPEAT REGION OF PRORP DOMAIN-CONTAINING PROTEIN"/>
    <property type="match status" value="1"/>
</dbReference>
<dbReference type="PANTHER" id="PTHR46128">
    <property type="entry name" value="MITOCHONDRIAL GROUP I INTRON SPLICING FACTOR CCM1"/>
    <property type="match status" value="1"/>
</dbReference>
<comment type="caution">
    <text evidence="3">The sequence shown here is derived from an EMBL/GenBank/DDBJ whole genome shotgun (WGS) entry which is preliminary data.</text>
</comment>
<accession>A0AAV6N8A7</accession>
<evidence type="ECO:0000256" key="2">
    <source>
        <dbReference type="PROSITE-ProRule" id="PRU00708"/>
    </source>
</evidence>
<protein>
    <submittedName>
        <fullName evidence="3">Pentatricopeptide repeat-containing protein, mitochondrial</fullName>
    </submittedName>
</protein>
<sequence>MFPAKFGMDDGRKRLNLDKQVLDPQMIRVLCNYLSQIHQLRSSIPLILFIPRNFYLFVQSPVTLRCRNKCTTINSSISCCGIAQTLISRCSALLEKEENGSVLPNSCLKDFLLEISDVVPEYVRRIRRVSELKPEDVLKLFLGFQSEVGDNGIQVKKVECLWRILKFVNESNGSFKELPRLYEVMASLLVQVGKYKEVEQFLSEMEIQGILLDNPEVFSCIIQGFVCEGNLEKAILIYEKARQRCISPSLSCYRVLLDSLVRIKKTQVALGVCTDMVEMGFDLGDDEKAAFENVVGLLCCQGKVLEARNLVKKFVASDFRPSDEVLYRITRGYCEKKDFEDLLSFFFEIKSPPNVFSGNKIIHSLCKNFGSESACLYLRELECTGFKPDEITFGILISWSCHEGNLRSAFIYMSELLFSGLKPDLHSYNALISAMLKEGLWENGQGILAEMVERGTEPNLSTFRILLAGYCKARQFEEAKKIVLEMERCGFIQLSPVDDLLCKIFSFLGFNDSAIRLKRDNNAGVSKTEFFDTLGNGLYLDTDVDEYEKTLTEVLEKSILPDFNLFIVEECKNRDLKAVLRLTAEMDRWGQELTSVGLMGLLKSHCKSNSRIKPIIDVWKRRPDMIAQLEADTLNLLVQAYSKNRSTSCGIGTLNEMIRMDVRIEKETYSALIISLCKIGNLSDLVGCWDRARKDGWVPGLLDFKSLISCLCKKGELKQVVVLLETMLVSYPHSRLDILNIFLERLSEAGFPAIGRVLAKELTSLGFSLDQKAYELLIIGLCKENTVSIAINMLDDMMAMSMVPCIDVCLLLIPTLCKIGRYETAIALKEIGTTKLSSSSRRVYGALMKGFFTTGKVREALALLEDMLSKGLSLDAEIYNLLIQGHCKAKNFEKARELLGVMLRKDLSLSISSYGKLVRLMFMEGRSLQALHLKDIMLRNSKSHDSVIYNILIFYIFRSGNCFLVGKILDELLPDNVTYNFLVYGFSQCKEFSSSTYYLFTMIRREFRPSNRSLNAVISHLCDTGQLEKALEVSREMEFRGWIHNSAVQNAIVECFISYGKLQEAECFLNRMVEKNLIPKHVDYNNIIKQFCQSGRWLKAMDLINIMLKQGNIPNASSYDFVIQCCCNYKKLEEALDLHTEMLDRCLKPSITTCDKLVSSLCREGQMKEAERVLMSILEMGEIPSKDAYRSMLNRYRYENDLEKASETMQAMQQSGYELDFETQWSLISKLSDTSLENNNNNYSNKGFLSGLLSKSGFSRASIP</sequence>
<dbReference type="InterPro" id="IPR002885">
    <property type="entry name" value="PPR_rpt"/>
</dbReference>
<feature type="repeat" description="PPR" evidence="2">
    <location>
        <begin position="389"/>
        <end position="423"/>
    </location>
</feature>
<dbReference type="Pfam" id="PF12854">
    <property type="entry name" value="PPR_1"/>
    <property type="match status" value="1"/>
</dbReference>
<feature type="repeat" description="PPR" evidence="2">
    <location>
        <begin position="459"/>
        <end position="493"/>
    </location>
</feature>
<feature type="non-terminal residue" evidence="3">
    <location>
        <position position="1"/>
    </location>
</feature>